<protein>
    <submittedName>
        <fullName evidence="2">GroES chaperonin family</fullName>
    </submittedName>
</protein>
<dbReference type="GO" id="GO:0005524">
    <property type="term" value="F:ATP binding"/>
    <property type="evidence" value="ECO:0007669"/>
    <property type="project" value="InterPro"/>
</dbReference>
<evidence type="ECO:0000313" key="2">
    <source>
        <dbReference type="EMBL" id="CAB4165941.1"/>
    </source>
</evidence>
<dbReference type="Pfam" id="PF00166">
    <property type="entry name" value="Cpn10"/>
    <property type="match status" value="1"/>
</dbReference>
<accession>A0A6J5P953</accession>
<evidence type="ECO:0000256" key="1">
    <source>
        <dbReference type="ARBA" id="ARBA00023186"/>
    </source>
</evidence>
<dbReference type="EMBL" id="LR796788">
    <property type="protein sequence ID" value="CAB4165941.1"/>
    <property type="molecule type" value="Genomic_DNA"/>
</dbReference>
<reference evidence="2" key="1">
    <citation type="submission" date="2020-04" db="EMBL/GenBank/DDBJ databases">
        <authorList>
            <person name="Chiriac C."/>
            <person name="Salcher M."/>
            <person name="Ghai R."/>
            <person name="Kavagutti S V."/>
        </authorList>
    </citation>
    <scope>NUCLEOTIDE SEQUENCE</scope>
</reference>
<dbReference type="SMART" id="SM00883">
    <property type="entry name" value="Cpn10"/>
    <property type="match status" value="1"/>
</dbReference>
<dbReference type="InterPro" id="IPR037124">
    <property type="entry name" value="Chaperonin_GroES_sf"/>
</dbReference>
<keyword evidence="1" id="KW-0143">Chaperone</keyword>
<dbReference type="CDD" id="cd00320">
    <property type="entry name" value="cpn10"/>
    <property type="match status" value="1"/>
</dbReference>
<gene>
    <name evidence="2" type="ORF">UFOVP849_6</name>
</gene>
<dbReference type="GO" id="GO:0044183">
    <property type="term" value="F:protein folding chaperone"/>
    <property type="evidence" value="ECO:0007669"/>
    <property type="project" value="InterPro"/>
</dbReference>
<dbReference type="SUPFAM" id="SSF50129">
    <property type="entry name" value="GroES-like"/>
    <property type="match status" value="1"/>
</dbReference>
<sequence>MKAIRKQVILQTIEQATTTASGIVIQGESGAQTYARVISIGHEVTEVQPGNQVLVDWRQVRAFKFEGEQYYTVAETMIIAVCEDV</sequence>
<name>A0A6J5P953_9CAUD</name>
<proteinExistence type="predicted"/>
<organism evidence="2">
    <name type="scientific">uncultured Caudovirales phage</name>
    <dbReference type="NCBI Taxonomy" id="2100421"/>
    <lineage>
        <taxon>Viruses</taxon>
        <taxon>Duplodnaviria</taxon>
        <taxon>Heunggongvirae</taxon>
        <taxon>Uroviricota</taxon>
        <taxon>Caudoviricetes</taxon>
        <taxon>Peduoviridae</taxon>
        <taxon>Maltschvirus</taxon>
        <taxon>Maltschvirus maltsch</taxon>
    </lineage>
</organism>
<dbReference type="Gene3D" id="2.30.33.40">
    <property type="entry name" value="GroES chaperonin"/>
    <property type="match status" value="1"/>
</dbReference>
<dbReference type="InterPro" id="IPR020818">
    <property type="entry name" value="Chaperonin_GroES"/>
</dbReference>
<dbReference type="InterPro" id="IPR011032">
    <property type="entry name" value="GroES-like_sf"/>
</dbReference>